<reference evidence="1" key="1">
    <citation type="submission" date="2017-07" db="EMBL/GenBank/DDBJ databases">
        <title>Taro Niue Genome Assembly and Annotation.</title>
        <authorList>
            <person name="Atibalentja N."/>
            <person name="Keating K."/>
            <person name="Fields C.J."/>
        </authorList>
    </citation>
    <scope>NUCLEOTIDE SEQUENCE</scope>
    <source>
        <strain evidence="1">Niue_2</strain>
        <tissue evidence="1">Leaf</tissue>
    </source>
</reference>
<name>A0A843XHI0_COLES</name>
<dbReference type="EMBL" id="NMUH01008350">
    <property type="protein sequence ID" value="MQM18660.1"/>
    <property type="molecule type" value="Genomic_DNA"/>
</dbReference>
<gene>
    <name evidence="1" type="ORF">Taro_051655</name>
</gene>
<comment type="caution">
    <text evidence="1">The sequence shown here is derived from an EMBL/GenBank/DDBJ whole genome shotgun (WGS) entry which is preliminary data.</text>
</comment>
<organism evidence="1 2">
    <name type="scientific">Colocasia esculenta</name>
    <name type="common">Wild taro</name>
    <name type="synonym">Arum esculentum</name>
    <dbReference type="NCBI Taxonomy" id="4460"/>
    <lineage>
        <taxon>Eukaryota</taxon>
        <taxon>Viridiplantae</taxon>
        <taxon>Streptophyta</taxon>
        <taxon>Embryophyta</taxon>
        <taxon>Tracheophyta</taxon>
        <taxon>Spermatophyta</taxon>
        <taxon>Magnoliopsida</taxon>
        <taxon>Liliopsida</taxon>
        <taxon>Araceae</taxon>
        <taxon>Aroideae</taxon>
        <taxon>Colocasieae</taxon>
        <taxon>Colocasia</taxon>
    </lineage>
</organism>
<proteinExistence type="predicted"/>
<accession>A0A843XHI0</accession>
<sequence>MPPAATATLCVHIYCRQVHAVNGHTWPPIPTGQQQVPFYFRTNPALHLDKLHIHTMHSTQPTHTGLTTAATTTTHTIRMDPKWTRRYTDPNALFRLAGCRGEAKGREKSWGESLLRSTTCSSSYVLGDKSTHRLRHRT</sequence>
<dbReference type="Proteomes" id="UP000652761">
    <property type="component" value="Unassembled WGS sequence"/>
</dbReference>
<keyword evidence="2" id="KW-1185">Reference proteome</keyword>
<evidence type="ECO:0000313" key="2">
    <source>
        <dbReference type="Proteomes" id="UP000652761"/>
    </source>
</evidence>
<protein>
    <submittedName>
        <fullName evidence="1">Uncharacterized protein</fullName>
    </submittedName>
</protein>
<dbReference type="AlphaFoldDB" id="A0A843XHI0"/>
<evidence type="ECO:0000313" key="1">
    <source>
        <dbReference type="EMBL" id="MQM18660.1"/>
    </source>
</evidence>